<gene>
    <name evidence="1" type="ORF">NATSA_07315</name>
</gene>
<evidence type="ECO:0000313" key="2">
    <source>
        <dbReference type="Proteomes" id="UP000673975"/>
    </source>
</evidence>
<dbReference type="AlphaFoldDB" id="A0A8J7UVE3"/>
<dbReference type="Proteomes" id="UP000673975">
    <property type="component" value="Unassembled WGS sequence"/>
</dbReference>
<dbReference type="RefSeq" id="WP_210511365.1">
    <property type="nucleotide sequence ID" value="NZ_JAFIDN010000004.1"/>
</dbReference>
<dbReference type="SUPFAM" id="SSF53633">
    <property type="entry name" value="Carbamate kinase-like"/>
    <property type="match status" value="1"/>
</dbReference>
<name>A0A8J7UVE3_9BACT</name>
<accession>A0A8J7UVE3</accession>
<evidence type="ECO:0000313" key="1">
    <source>
        <dbReference type="EMBL" id="MBP3192467.1"/>
    </source>
</evidence>
<comment type="caution">
    <text evidence="1">The sequence shown here is derived from an EMBL/GenBank/DDBJ whole genome shotgun (WGS) entry which is preliminary data.</text>
</comment>
<sequence>MKYIAILDYNHLDNGMFMQSFAEALAGQQNCRAYILHGDSLYTNRLLQTGMMREEAVVRSTRDLNNRIIALLADSGVAGIGINGYQKDIITSTDGELKINHNWLDNLPGRTHLVISNLVKDQSNGTIGPVPLNHLAHRLSEAVHADAIVLFPTVKNTETNFSPEPVDKKNSGETVRNPESLIDHNLLPLPANSFLCTIPQFKNLPETRILQKIDPKK</sequence>
<protein>
    <submittedName>
        <fullName evidence="1">Uncharacterized protein</fullName>
    </submittedName>
</protein>
<proteinExistence type="predicted"/>
<keyword evidence="2" id="KW-1185">Reference proteome</keyword>
<organism evidence="1 2">
    <name type="scientific">Natronogracilivirga saccharolytica</name>
    <dbReference type="NCBI Taxonomy" id="2812953"/>
    <lineage>
        <taxon>Bacteria</taxon>
        <taxon>Pseudomonadati</taxon>
        <taxon>Balneolota</taxon>
        <taxon>Balneolia</taxon>
        <taxon>Balneolales</taxon>
        <taxon>Cyclonatronaceae</taxon>
        <taxon>Natronogracilivirga</taxon>
    </lineage>
</organism>
<reference evidence="1" key="1">
    <citation type="submission" date="2021-02" db="EMBL/GenBank/DDBJ databases">
        <title>Natronogracilivirga saccharolytica gen. nov. sp. nov. a new anaerobic, haloalkiliphilic carbohydrate-fermenting bacterium from soda lake and proposing of Cyclonatronumiaceae fam. nov. in the phylum Balneolaeota.</title>
        <authorList>
            <person name="Zhilina T.N."/>
            <person name="Sorokin D.Y."/>
            <person name="Zavarzina D.G."/>
            <person name="Toshchakov S.V."/>
            <person name="Kublanov I.V."/>
        </authorList>
    </citation>
    <scope>NUCLEOTIDE SEQUENCE</scope>
    <source>
        <strain evidence="1">Z-1702</strain>
    </source>
</reference>
<dbReference type="EMBL" id="JAFIDN010000004">
    <property type="protein sequence ID" value="MBP3192467.1"/>
    <property type="molecule type" value="Genomic_DNA"/>
</dbReference>
<dbReference type="InterPro" id="IPR036393">
    <property type="entry name" value="AceGlu_kinase-like_sf"/>
</dbReference>